<proteinExistence type="predicted"/>
<dbReference type="GO" id="GO:0005509">
    <property type="term" value="F:calcium ion binding"/>
    <property type="evidence" value="ECO:0007669"/>
    <property type="project" value="UniProtKB-UniRule"/>
</dbReference>
<dbReference type="Gene3D" id="2.60.40.60">
    <property type="entry name" value="Cadherins"/>
    <property type="match status" value="2"/>
</dbReference>
<comment type="caution">
    <text evidence="10">The sequence shown here is derived from an EMBL/GenBank/DDBJ whole genome shotgun (WGS) entry which is preliminary data.</text>
</comment>
<dbReference type="PANTHER" id="PTHR24026">
    <property type="entry name" value="FAT ATYPICAL CADHERIN-RELATED"/>
    <property type="match status" value="1"/>
</dbReference>
<name>A0AAD9F0G2_DISEL</name>
<dbReference type="InterPro" id="IPR020894">
    <property type="entry name" value="Cadherin_CS"/>
</dbReference>
<dbReference type="InterPro" id="IPR015919">
    <property type="entry name" value="Cadherin-like_sf"/>
</dbReference>
<feature type="compositionally biased region" description="Basic and acidic residues" evidence="8">
    <location>
        <begin position="13"/>
        <end position="22"/>
    </location>
</feature>
<keyword evidence="3" id="KW-0677">Repeat</keyword>
<keyword evidence="5" id="KW-1133">Transmembrane helix</keyword>
<dbReference type="InterPro" id="IPR002126">
    <property type="entry name" value="Cadherin-like_dom"/>
</dbReference>
<evidence type="ECO:0000256" key="1">
    <source>
        <dbReference type="ARBA" id="ARBA00004370"/>
    </source>
</evidence>
<evidence type="ECO:0000256" key="2">
    <source>
        <dbReference type="ARBA" id="ARBA00022692"/>
    </source>
</evidence>
<evidence type="ECO:0000256" key="5">
    <source>
        <dbReference type="ARBA" id="ARBA00022989"/>
    </source>
</evidence>
<dbReference type="CDD" id="cd11304">
    <property type="entry name" value="Cadherin_repeat"/>
    <property type="match status" value="2"/>
</dbReference>
<evidence type="ECO:0000313" key="11">
    <source>
        <dbReference type="Proteomes" id="UP001228049"/>
    </source>
</evidence>
<evidence type="ECO:0000256" key="6">
    <source>
        <dbReference type="ARBA" id="ARBA00023136"/>
    </source>
</evidence>
<accession>A0AAD9F0G2</accession>
<dbReference type="GO" id="GO:0009653">
    <property type="term" value="P:anatomical structure morphogenesis"/>
    <property type="evidence" value="ECO:0007669"/>
    <property type="project" value="UniProtKB-ARBA"/>
</dbReference>
<keyword evidence="2" id="KW-0812">Transmembrane</keyword>
<keyword evidence="6" id="KW-0472">Membrane</keyword>
<comment type="subcellular location">
    <subcellularLocation>
        <location evidence="1">Membrane</location>
    </subcellularLocation>
</comment>
<keyword evidence="11" id="KW-1185">Reference proteome</keyword>
<keyword evidence="4 7" id="KW-0106">Calcium</keyword>
<dbReference type="EMBL" id="JASDAP010000024">
    <property type="protein sequence ID" value="KAK1881030.1"/>
    <property type="molecule type" value="Genomic_DNA"/>
</dbReference>
<evidence type="ECO:0000256" key="4">
    <source>
        <dbReference type="ARBA" id="ARBA00022837"/>
    </source>
</evidence>
<evidence type="ECO:0000313" key="10">
    <source>
        <dbReference type="EMBL" id="KAK1881030.1"/>
    </source>
</evidence>
<evidence type="ECO:0000256" key="8">
    <source>
        <dbReference type="SAM" id="MobiDB-lite"/>
    </source>
</evidence>
<evidence type="ECO:0000256" key="7">
    <source>
        <dbReference type="PROSITE-ProRule" id="PRU00043"/>
    </source>
</evidence>
<evidence type="ECO:0000256" key="3">
    <source>
        <dbReference type="ARBA" id="ARBA00022737"/>
    </source>
</evidence>
<dbReference type="SUPFAM" id="SSF49313">
    <property type="entry name" value="Cadherin-like"/>
    <property type="match status" value="2"/>
</dbReference>
<dbReference type="PANTHER" id="PTHR24026:SF125">
    <property type="entry name" value="FAT-LIKE CADHERIN-RELATED TUMOR SUPPRESSOR HOMOLOG"/>
    <property type="match status" value="1"/>
</dbReference>
<organism evidence="10 11">
    <name type="scientific">Dissostichus eleginoides</name>
    <name type="common">Patagonian toothfish</name>
    <name type="synonym">Dissostichus amissus</name>
    <dbReference type="NCBI Taxonomy" id="100907"/>
    <lineage>
        <taxon>Eukaryota</taxon>
        <taxon>Metazoa</taxon>
        <taxon>Chordata</taxon>
        <taxon>Craniata</taxon>
        <taxon>Vertebrata</taxon>
        <taxon>Euteleostomi</taxon>
        <taxon>Actinopterygii</taxon>
        <taxon>Neopterygii</taxon>
        <taxon>Teleostei</taxon>
        <taxon>Neoteleostei</taxon>
        <taxon>Acanthomorphata</taxon>
        <taxon>Eupercaria</taxon>
        <taxon>Perciformes</taxon>
        <taxon>Notothenioidei</taxon>
        <taxon>Nototheniidae</taxon>
        <taxon>Dissostichus</taxon>
    </lineage>
</organism>
<dbReference type="AlphaFoldDB" id="A0AAD9F0G2"/>
<gene>
    <name evidence="10" type="ORF">KUDE01_024198</name>
</gene>
<dbReference type="SMART" id="SM00112">
    <property type="entry name" value="CA"/>
    <property type="match status" value="1"/>
</dbReference>
<evidence type="ECO:0000259" key="9">
    <source>
        <dbReference type="PROSITE" id="PS50268"/>
    </source>
</evidence>
<feature type="domain" description="Cadherin" evidence="9">
    <location>
        <begin position="22"/>
        <end position="107"/>
    </location>
</feature>
<dbReference type="GO" id="GO:0007156">
    <property type="term" value="P:homophilic cell adhesion via plasma membrane adhesion molecules"/>
    <property type="evidence" value="ECO:0007669"/>
    <property type="project" value="InterPro"/>
</dbReference>
<reference evidence="10" key="1">
    <citation type="submission" date="2023-04" db="EMBL/GenBank/DDBJ databases">
        <title>Chromosome-level genome of Chaenocephalus aceratus.</title>
        <authorList>
            <person name="Park H."/>
        </authorList>
    </citation>
    <scope>NUCLEOTIDE SEQUENCE</scope>
    <source>
        <strain evidence="10">DE</strain>
        <tissue evidence="10">Muscle</tissue>
    </source>
</reference>
<feature type="region of interest" description="Disordered" evidence="8">
    <location>
        <begin position="1"/>
        <end position="24"/>
    </location>
</feature>
<dbReference type="PROSITE" id="PS00232">
    <property type="entry name" value="CADHERIN_1"/>
    <property type="match status" value="1"/>
</dbReference>
<dbReference type="Proteomes" id="UP001228049">
    <property type="component" value="Unassembled WGS sequence"/>
</dbReference>
<protein>
    <submittedName>
        <fullName evidence="10">Protocadherin-15</fullName>
    </submittedName>
</protein>
<dbReference type="GO" id="GO:0005886">
    <property type="term" value="C:plasma membrane"/>
    <property type="evidence" value="ECO:0007669"/>
    <property type="project" value="InterPro"/>
</dbReference>
<dbReference type="PROSITE" id="PS50268">
    <property type="entry name" value="CADHERIN_2"/>
    <property type="match status" value="1"/>
</dbReference>
<sequence length="171" mass="18300">MLAGSSSRGGKRGWGERGKDGVSEETAVGTPLGAIMAAAVNQTIVYSITDGNQGAKHLDYEANSSYVLKVEADSMRVVSSNLRVPSKTNTARVVIDIQDENDHPPFFSRPLYIGGVAEDAKTFTSVLKVQALDKDTGNYSAMMYRLIIPPPAGKNTKDSKDGFIIEPFSGV</sequence>